<keyword evidence="9" id="KW-1185">Reference proteome</keyword>
<dbReference type="PROSITE" id="PS00463">
    <property type="entry name" value="ZN2_CY6_FUNGAL_1"/>
    <property type="match status" value="1"/>
</dbReference>
<keyword evidence="5" id="KW-0539">Nucleus</keyword>
<evidence type="ECO:0000256" key="4">
    <source>
        <dbReference type="ARBA" id="ARBA00023163"/>
    </source>
</evidence>
<dbReference type="RefSeq" id="XP_070882128.1">
    <property type="nucleotide sequence ID" value="XM_071030205.1"/>
</dbReference>
<keyword evidence="2" id="KW-0805">Transcription regulation</keyword>
<evidence type="ECO:0000256" key="5">
    <source>
        <dbReference type="ARBA" id="ARBA00023242"/>
    </source>
</evidence>
<organism evidence="8 9">
    <name type="scientific">Aspergillus lucknowensis</name>
    <dbReference type="NCBI Taxonomy" id="176173"/>
    <lineage>
        <taxon>Eukaryota</taxon>
        <taxon>Fungi</taxon>
        <taxon>Dikarya</taxon>
        <taxon>Ascomycota</taxon>
        <taxon>Pezizomycotina</taxon>
        <taxon>Eurotiomycetes</taxon>
        <taxon>Eurotiomycetidae</taxon>
        <taxon>Eurotiales</taxon>
        <taxon>Aspergillaceae</taxon>
        <taxon>Aspergillus</taxon>
        <taxon>Aspergillus subgen. Nidulantes</taxon>
    </lineage>
</organism>
<evidence type="ECO:0000259" key="7">
    <source>
        <dbReference type="PROSITE" id="PS50048"/>
    </source>
</evidence>
<dbReference type="InterPro" id="IPR013700">
    <property type="entry name" value="AflR"/>
</dbReference>
<dbReference type="Proteomes" id="UP001610432">
    <property type="component" value="Unassembled WGS sequence"/>
</dbReference>
<feature type="domain" description="Zn(2)-C6 fungal-type" evidence="7">
    <location>
        <begin position="23"/>
        <end position="53"/>
    </location>
</feature>
<dbReference type="Pfam" id="PF00172">
    <property type="entry name" value="Zn_clus"/>
    <property type="match status" value="1"/>
</dbReference>
<dbReference type="SUPFAM" id="SSF57701">
    <property type="entry name" value="Zn2/Cys6 DNA-binding domain"/>
    <property type="match status" value="1"/>
</dbReference>
<dbReference type="Pfam" id="PF08493">
    <property type="entry name" value="AflR"/>
    <property type="match status" value="1"/>
</dbReference>
<sequence length="407" mass="44140">MNADTSNNANSHPAAKATKLKASCDFCALSKIKCDRGQPQCRRCTKNGVMCHYSETRRIGKARQIYAASRAPGGATMQGTPPQGEPKSKNFATAETHRTTPNSKNQIHGDGDGDGDDRCGSFDYATPLNLFDDFLSQKPELIASSFGYTTRPARTQPYCSGSENVVVPFLSLESPGSFLANNNLGGGTADLGAGDMNTNMQDSDLVGEQRIWDTPVVSGPSSSAGHTTTDCISHVSAVLQTLHVTRACVRSESPPAKPILTLDVALQNNRMATDTVREILDCPCSHRMSVALLLVLITHQVMESYRTVLTQHQHQSAPPDSDYILPVLDIPLSIGGYLLDDNMRTQVVVQVIRSELEKISSLLDAFARYAETMRNQPEEAVLGTYVEALRAGLNDLSHSLDERRVDA</sequence>
<evidence type="ECO:0000313" key="9">
    <source>
        <dbReference type="Proteomes" id="UP001610432"/>
    </source>
</evidence>
<dbReference type="InterPro" id="IPR036864">
    <property type="entry name" value="Zn2-C6_fun-type_DNA-bd_sf"/>
</dbReference>
<feature type="region of interest" description="Disordered" evidence="6">
    <location>
        <begin position="71"/>
        <end position="115"/>
    </location>
</feature>
<evidence type="ECO:0000256" key="1">
    <source>
        <dbReference type="ARBA" id="ARBA00022723"/>
    </source>
</evidence>
<dbReference type="InterPro" id="IPR050675">
    <property type="entry name" value="OAF3"/>
</dbReference>
<comment type="caution">
    <text evidence="8">The sequence shown here is derived from an EMBL/GenBank/DDBJ whole genome shotgun (WGS) entry which is preliminary data.</text>
</comment>
<gene>
    <name evidence="8" type="ORF">BJX67DRAFT_364573</name>
</gene>
<dbReference type="CDD" id="cd00067">
    <property type="entry name" value="GAL4"/>
    <property type="match status" value="1"/>
</dbReference>
<keyword evidence="4" id="KW-0804">Transcription</keyword>
<dbReference type="GeneID" id="98145277"/>
<proteinExistence type="predicted"/>
<dbReference type="SMART" id="SM00066">
    <property type="entry name" value="GAL4"/>
    <property type="match status" value="1"/>
</dbReference>
<reference evidence="8 9" key="1">
    <citation type="submission" date="2024-07" db="EMBL/GenBank/DDBJ databases">
        <title>Section-level genome sequencing and comparative genomics of Aspergillus sections Usti and Cavernicolus.</title>
        <authorList>
            <consortium name="Lawrence Berkeley National Laboratory"/>
            <person name="Nybo J.L."/>
            <person name="Vesth T.C."/>
            <person name="Theobald S."/>
            <person name="Frisvad J.C."/>
            <person name="Larsen T.O."/>
            <person name="Kjaerboelling I."/>
            <person name="Rothschild-Mancinelli K."/>
            <person name="Lyhne E.K."/>
            <person name="Kogle M.E."/>
            <person name="Barry K."/>
            <person name="Clum A."/>
            <person name="Na H."/>
            <person name="Ledsgaard L."/>
            <person name="Lin J."/>
            <person name="Lipzen A."/>
            <person name="Kuo A."/>
            <person name="Riley R."/>
            <person name="Mondo S."/>
            <person name="Labutti K."/>
            <person name="Haridas S."/>
            <person name="Pangalinan J."/>
            <person name="Salamov A.A."/>
            <person name="Simmons B.A."/>
            <person name="Magnuson J.K."/>
            <person name="Chen J."/>
            <person name="Drula E."/>
            <person name="Henrissat B."/>
            <person name="Wiebenga A."/>
            <person name="Lubbers R.J."/>
            <person name="Gomes A.C."/>
            <person name="Macurrencykelacurrency M.R."/>
            <person name="Stajich J."/>
            <person name="Grigoriev I.V."/>
            <person name="Mortensen U.H."/>
            <person name="De Vries R.P."/>
            <person name="Baker S.E."/>
            <person name="Andersen M.R."/>
        </authorList>
    </citation>
    <scope>NUCLEOTIDE SEQUENCE [LARGE SCALE GENOMIC DNA]</scope>
    <source>
        <strain evidence="8 9">CBS 449.75</strain>
    </source>
</reference>
<evidence type="ECO:0000256" key="6">
    <source>
        <dbReference type="SAM" id="MobiDB-lite"/>
    </source>
</evidence>
<dbReference type="InterPro" id="IPR001138">
    <property type="entry name" value="Zn2Cys6_DnaBD"/>
</dbReference>
<keyword evidence="1" id="KW-0479">Metal-binding</keyword>
<dbReference type="PROSITE" id="PS50048">
    <property type="entry name" value="ZN2_CY6_FUNGAL_2"/>
    <property type="match status" value="1"/>
</dbReference>
<accession>A0ABR4LF25</accession>
<dbReference type="Gene3D" id="4.10.240.10">
    <property type="entry name" value="Zn(2)-C6 fungal-type DNA-binding domain"/>
    <property type="match status" value="1"/>
</dbReference>
<evidence type="ECO:0000256" key="3">
    <source>
        <dbReference type="ARBA" id="ARBA00023125"/>
    </source>
</evidence>
<dbReference type="PANTHER" id="PTHR31069:SF31">
    <property type="entry name" value="MONODICTYPHENONE CLUSTER TRANSCRIPTION FACTOR-RELATED"/>
    <property type="match status" value="1"/>
</dbReference>
<evidence type="ECO:0000256" key="2">
    <source>
        <dbReference type="ARBA" id="ARBA00023015"/>
    </source>
</evidence>
<protein>
    <recommendedName>
        <fullName evidence="7">Zn(2)-C6 fungal-type domain-containing protein</fullName>
    </recommendedName>
</protein>
<dbReference type="PANTHER" id="PTHR31069">
    <property type="entry name" value="OLEATE-ACTIVATED TRANSCRIPTION FACTOR 1-RELATED"/>
    <property type="match status" value="1"/>
</dbReference>
<name>A0ABR4LF25_9EURO</name>
<dbReference type="EMBL" id="JBFXLQ010000056">
    <property type="protein sequence ID" value="KAL2863149.1"/>
    <property type="molecule type" value="Genomic_DNA"/>
</dbReference>
<keyword evidence="3" id="KW-0238">DNA-binding</keyword>
<evidence type="ECO:0000313" key="8">
    <source>
        <dbReference type="EMBL" id="KAL2863149.1"/>
    </source>
</evidence>
<dbReference type="PRINTS" id="PR00755">
    <property type="entry name" value="AFLATOXINBRP"/>
</dbReference>